<gene>
    <name evidence="6" type="ORF">D0T12_12520</name>
</gene>
<evidence type="ECO:0000259" key="5">
    <source>
        <dbReference type="PROSITE" id="PS50937"/>
    </source>
</evidence>
<keyword evidence="2" id="KW-0805">Transcription regulation</keyword>
<keyword evidence="1" id="KW-0678">Repressor</keyword>
<dbReference type="RefSeq" id="WP_117399650.1">
    <property type="nucleotide sequence ID" value="NZ_QVNQ01000003.1"/>
</dbReference>
<dbReference type="AlphaFoldDB" id="A0A372GK82"/>
<organism evidence="6 7">
    <name type="scientific">Actinomadura spongiicola</name>
    <dbReference type="NCBI Taxonomy" id="2303421"/>
    <lineage>
        <taxon>Bacteria</taxon>
        <taxon>Bacillati</taxon>
        <taxon>Actinomycetota</taxon>
        <taxon>Actinomycetes</taxon>
        <taxon>Streptosporangiales</taxon>
        <taxon>Thermomonosporaceae</taxon>
        <taxon>Actinomadura</taxon>
    </lineage>
</organism>
<feature type="domain" description="HTH merR-type" evidence="5">
    <location>
        <begin position="9"/>
        <end position="78"/>
    </location>
</feature>
<dbReference type="PANTHER" id="PTHR30204:SF69">
    <property type="entry name" value="MERR-FAMILY TRANSCRIPTIONAL REGULATOR"/>
    <property type="match status" value="1"/>
</dbReference>
<evidence type="ECO:0000256" key="3">
    <source>
        <dbReference type="ARBA" id="ARBA00023125"/>
    </source>
</evidence>
<dbReference type="InterPro" id="IPR009061">
    <property type="entry name" value="DNA-bd_dom_put_sf"/>
</dbReference>
<dbReference type="OrthoDB" id="9802944at2"/>
<dbReference type="EMBL" id="QVNQ01000003">
    <property type="protein sequence ID" value="RFS85796.1"/>
    <property type="molecule type" value="Genomic_DNA"/>
</dbReference>
<evidence type="ECO:0000256" key="1">
    <source>
        <dbReference type="ARBA" id="ARBA00022491"/>
    </source>
</evidence>
<dbReference type="SMART" id="SM00422">
    <property type="entry name" value="HTH_MERR"/>
    <property type="match status" value="1"/>
</dbReference>
<reference evidence="6 7" key="1">
    <citation type="submission" date="2018-08" db="EMBL/GenBank/DDBJ databases">
        <title>Actinomadura spongicola sp. nov., isolated from marine sponge Leucetta chagosensis.</title>
        <authorList>
            <person name="Li L."/>
            <person name="Lin H.W."/>
        </authorList>
    </citation>
    <scope>NUCLEOTIDE SEQUENCE [LARGE SCALE GENOMIC DNA]</scope>
    <source>
        <strain evidence="6 7">LHW52907</strain>
    </source>
</reference>
<dbReference type="PRINTS" id="PR00040">
    <property type="entry name" value="HTHMERR"/>
</dbReference>
<accession>A0A372GK82</accession>
<evidence type="ECO:0000313" key="6">
    <source>
        <dbReference type="EMBL" id="RFS85796.1"/>
    </source>
</evidence>
<dbReference type="PANTHER" id="PTHR30204">
    <property type="entry name" value="REDOX-CYCLING DRUG-SENSING TRANSCRIPTIONAL ACTIVATOR SOXR"/>
    <property type="match status" value="1"/>
</dbReference>
<dbReference type="GO" id="GO:0003677">
    <property type="term" value="F:DNA binding"/>
    <property type="evidence" value="ECO:0007669"/>
    <property type="project" value="UniProtKB-KW"/>
</dbReference>
<proteinExistence type="predicted"/>
<dbReference type="Pfam" id="PF13411">
    <property type="entry name" value="MerR_1"/>
    <property type="match status" value="1"/>
</dbReference>
<dbReference type="InterPro" id="IPR000551">
    <property type="entry name" value="MerR-type_HTH_dom"/>
</dbReference>
<sequence>MSVGQVGEALTVGQLAARAGVRADTVRYYEREGLMPVPARTGGEHRRYGPRDLDRLLFIRGAQRLGLRLVEIRELVAVRETGVCACEPAEGLLRRHVDEIDAEMARLAAMRAELVEMLAGMDGPDCPGPVPGTWCPTGLPDPRGGERKNVRVLRGPDM</sequence>
<dbReference type="PROSITE" id="PS50937">
    <property type="entry name" value="HTH_MERR_2"/>
    <property type="match status" value="1"/>
</dbReference>
<dbReference type="InterPro" id="IPR047057">
    <property type="entry name" value="MerR_fam"/>
</dbReference>
<dbReference type="SUPFAM" id="SSF46955">
    <property type="entry name" value="Putative DNA-binding domain"/>
    <property type="match status" value="1"/>
</dbReference>
<evidence type="ECO:0000256" key="4">
    <source>
        <dbReference type="ARBA" id="ARBA00023163"/>
    </source>
</evidence>
<dbReference type="Proteomes" id="UP000262882">
    <property type="component" value="Unassembled WGS sequence"/>
</dbReference>
<name>A0A372GK82_9ACTN</name>
<dbReference type="Gene3D" id="1.10.1660.10">
    <property type="match status" value="1"/>
</dbReference>
<evidence type="ECO:0000313" key="7">
    <source>
        <dbReference type="Proteomes" id="UP000262882"/>
    </source>
</evidence>
<keyword evidence="7" id="KW-1185">Reference proteome</keyword>
<protein>
    <submittedName>
        <fullName evidence="6">MerR family transcriptional regulator</fullName>
    </submittedName>
</protein>
<evidence type="ECO:0000256" key="2">
    <source>
        <dbReference type="ARBA" id="ARBA00023015"/>
    </source>
</evidence>
<dbReference type="GO" id="GO:0003700">
    <property type="term" value="F:DNA-binding transcription factor activity"/>
    <property type="evidence" value="ECO:0007669"/>
    <property type="project" value="InterPro"/>
</dbReference>
<keyword evidence="4" id="KW-0804">Transcription</keyword>
<keyword evidence="3" id="KW-0238">DNA-binding</keyword>
<comment type="caution">
    <text evidence="6">The sequence shown here is derived from an EMBL/GenBank/DDBJ whole genome shotgun (WGS) entry which is preliminary data.</text>
</comment>